<dbReference type="Gene3D" id="3.40.50.1820">
    <property type="entry name" value="alpha/beta hydrolase"/>
    <property type="match status" value="1"/>
</dbReference>
<evidence type="ECO:0000313" key="3">
    <source>
        <dbReference type="Proteomes" id="UP000199406"/>
    </source>
</evidence>
<dbReference type="Pfam" id="PF01738">
    <property type="entry name" value="DLH"/>
    <property type="match status" value="1"/>
</dbReference>
<dbReference type="PANTHER" id="PTHR46623:SF6">
    <property type="entry name" value="ALPHA_BETA-HYDROLASES SUPERFAMILY PROTEIN"/>
    <property type="match status" value="1"/>
</dbReference>
<dbReference type="InterPro" id="IPR051049">
    <property type="entry name" value="Dienelactone_hydrolase-like"/>
</dbReference>
<proteinExistence type="predicted"/>
<sequence>MPDILVPGGESAPELKAYLAVPPTGEGPWPAVVVVHEAFGLTNDTRQQADRLAAAGYLAVAPDLFTAGGVLRCLRSTFGALMRGQGPAFGDLEATRRWLADRPDSTGRVGVLGFCMGGGFALLAATRGFDASAPNYGQLPANAEEVLRGACPVIASYGRRDVALRGAADRLEGVLTGLGVPHDVKEYPDAGHSFLNRHNAGPFSVLEKVAGFNYHQPSAEDAWARILRFFEVHLRAEQPASQG</sequence>
<dbReference type="STRING" id="1550231.SAMN05660662_0473"/>
<name>A0A1G7HB41_9ACTN</name>
<dbReference type="PANTHER" id="PTHR46623">
    <property type="entry name" value="CARBOXYMETHYLENEBUTENOLIDASE-RELATED"/>
    <property type="match status" value="1"/>
</dbReference>
<dbReference type="AlphaFoldDB" id="A0A1G7HB41"/>
<dbReference type="EMBL" id="FNBT01000001">
    <property type="protein sequence ID" value="SDE97329.1"/>
    <property type="molecule type" value="Genomic_DNA"/>
</dbReference>
<dbReference type="RefSeq" id="WP_091763523.1">
    <property type="nucleotide sequence ID" value="NZ_FNBT01000001.1"/>
</dbReference>
<dbReference type="InterPro" id="IPR002925">
    <property type="entry name" value="Dienelactn_hydro"/>
</dbReference>
<accession>A0A1G7HB41</accession>
<feature type="domain" description="Dienelactone hydrolase" evidence="1">
    <location>
        <begin position="16"/>
        <end position="232"/>
    </location>
</feature>
<protein>
    <submittedName>
        <fullName evidence="2">Carboxymethylenebutenolidase</fullName>
    </submittedName>
</protein>
<evidence type="ECO:0000259" key="1">
    <source>
        <dbReference type="Pfam" id="PF01738"/>
    </source>
</evidence>
<dbReference type="InterPro" id="IPR029058">
    <property type="entry name" value="AB_hydrolase_fold"/>
</dbReference>
<evidence type="ECO:0000313" key="2">
    <source>
        <dbReference type="EMBL" id="SDE97329.1"/>
    </source>
</evidence>
<organism evidence="2 3">
    <name type="scientific">Blastococcus aurantiacus</name>
    <dbReference type="NCBI Taxonomy" id="1550231"/>
    <lineage>
        <taxon>Bacteria</taxon>
        <taxon>Bacillati</taxon>
        <taxon>Actinomycetota</taxon>
        <taxon>Actinomycetes</taxon>
        <taxon>Geodermatophilales</taxon>
        <taxon>Geodermatophilaceae</taxon>
        <taxon>Blastococcus</taxon>
    </lineage>
</organism>
<dbReference type="Proteomes" id="UP000199406">
    <property type="component" value="Unassembled WGS sequence"/>
</dbReference>
<keyword evidence="3" id="KW-1185">Reference proteome</keyword>
<dbReference type="GO" id="GO:0016787">
    <property type="term" value="F:hydrolase activity"/>
    <property type="evidence" value="ECO:0007669"/>
    <property type="project" value="InterPro"/>
</dbReference>
<gene>
    <name evidence="2" type="ORF">SAMN05660662_0473</name>
</gene>
<reference evidence="3" key="1">
    <citation type="submission" date="2016-10" db="EMBL/GenBank/DDBJ databases">
        <authorList>
            <person name="Varghese N."/>
            <person name="Submissions S."/>
        </authorList>
    </citation>
    <scope>NUCLEOTIDE SEQUENCE [LARGE SCALE GENOMIC DNA]</scope>
    <source>
        <strain evidence="3">DSM 44268</strain>
    </source>
</reference>
<dbReference type="SUPFAM" id="SSF53474">
    <property type="entry name" value="alpha/beta-Hydrolases"/>
    <property type="match status" value="1"/>
</dbReference>
<dbReference type="OrthoDB" id="3208682at2"/>